<organism evidence="14 15">
    <name type="scientific">Pleomassaria siparia CBS 279.74</name>
    <dbReference type="NCBI Taxonomy" id="1314801"/>
    <lineage>
        <taxon>Eukaryota</taxon>
        <taxon>Fungi</taxon>
        <taxon>Dikarya</taxon>
        <taxon>Ascomycota</taxon>
        <taxon>Pezizomycotina</taxon>
        <taxon>Dothideomycetes</taxon>
        <taxon>Pleosporomycetidae</taxon>
        <taxon>Pleosporales</taxon>
        <taxon>Pleomassariaceae</taxon>
        <taxon>Pleomassaria</taxon>
    </lineage>
</organism>
<dbReference type="SUPFAM" id="SSF49899">
    <property type="entry name" value="Concanavalin A-like lectins/glucanases"/>
    <property type="match status" value="1"/>
</dbReference>
<dbReference type="EC" id="3.2.1.8" evidence="4 10"/>
<dbReference type="InterPro" id="IPR033123">
    <property type="entry name" value="GH11_dom"/>
</dbReference>
<dbReference type="InterPro" id="IPR001137">
    <property type="entry name" value="Glyco_hydro_11"/>
</dbReference>
<evidence type="ECO:0000256" key="2">
    <source>
        <dbReference type="ARBA" id="ARBA00004851"/>
    </source>
</evidence>
<evidence type="ECO:0000256" key="4">
    <source>
        <dbReference type="ARBA" id="ARBA00012590"/>
    </source>
</evidence>
<dbReference type="InterPro" id="IPR018208">
    <property type="entry name" value="GH11_AS_1"/>
</dbReference>
<proteinExistence type="inferred from homology"/>
<evidence type="ECO:0000256" key="5">
    <source>
        <dbReference type="ARBA" id="ARBA00022651"/>
    </source>
</evidence>
<gene>
    <name evidence="14" type="ORF">K504DRAFT_468193</name>
</gene>
<comment type="pathway">
    <text evidence="2 10 11">Glycan degradation; xylan degradation.</text>
</comment>
<feature type="domain" description="GH11" evidence="13">
    <location>
        <begin position="37"/>
        <end position="225"/>
    </location>
</feature>
<reference evidence="14" key="1">
    <citation type="journal article" date="2020" name="Stud. Mycol.">
        <title>101 Dothideomycetes genomes: a test case for predicting lifestyles and emergence of pathogens.</title>
        <authorList>
            <person name="Haridas S."/>
            <person name="Albert R."/>
            <person name="Binder M."/>
            <person name="Bloem J."/>
            <person name="Labutti K."/>
            <person name="Salamov A."/>
            <person name="Andreopoulos B."/>
            <person name="Baker S."/>
            <person name="Barry K."/>
            <person name="Bills G."/>
            <person name="Bluhm B."/>
            <person name="Cannon C."/>
            <person name="Castanera R."/>
            <person name="Culley D."/>
            <person name="Daum C."/>
            <person name="Ezra D."/>
            <person name="Gonzalez J."/>
            <person name="Henrissat B."/>
            <person name="Kuo A."/>
            <person name="Liang C."/>
            <person name="Lipzen A."/>
            <person name="Lutzoni F."/>
            <person name="Magnuson J."/>
            <person name="Mondo S."/>
            <person name="Nolan M."/>
            <person name="Ohm R."/>
            <person name="Pangilinan J."/>
            <person name="Park H.-J."/>
            <person name="Ramirez L."/>
            <person name="Alfaro M."/>
            <person name="Sun H."/>
            <person name="Tritt A."/>
            <person name="Yoshinaga Y."/>
            <person name="Zwiers L.-H."/>
            <person name="Turgeon B."/>
            <person name="Goodwin S."/>
            <person name="Spatafora J."/>
            <person name="Crous P."/>
            <person name="Grigoriev I."/>
        </authorList>
    </citation>
    <scope>NUCLEOTIDE SEQUENCE</scope>
    <source>
        <strain evidence="14">CBS 279.74</strain>
    </source>
</reference>
<dbReference type="InterPro" id="IPR013319">
    <property type="entry name" value="GH11/12"/>
</dbReference>
<evidence type="ECO:0000256" key="7">
    <source>
        <dbReference type="ARBA" id="ARBA00023277"/>
    </source>
</evidence>
<feature type="active site" description="Proton donor" evidence="10">
    <location>
        <position position="212"/>
    </location>
</feature>
<dbReference type="GO" id="GO:0045493">
    <property type="term" value="P:xylan catabolic process"/>
    <property type="evidence" value="ECO:0007669"/>
    <property type="project" value="UniProtKB-UniRule"/>
</dbReference>
<evidence type="ECO:0000256" key="11">
    <source>
        <dbReference type="RuleBase" id="RU362015"/>
    </source>
</evidence>
<keyword evidence="6 10" id="KW-0378">Hydrolase</keyword>
<keyword evidence="12" id="KW-0732">Signal</keyword>
<evidence type="ECO:0000313" key="14">
    <source>
        <dbReference type="EMBL" id="KAF2708976.1"/>
    </source>
</evidence>
<feature type="active site" description="Nucleophile" evidence="10">
    <location>
        <position position="121"/>
    </location>
</feature>
<dbReference type="PANTHER" id="PTHR46828:SF2">
    <property type="entry name" value="ENDO-1,4-BETA-XYLANASE A-RELATED"/>
    <property type="match status" value="1"/>
</dbReference>
<dbReference type="UniPathway" id="UPA00114"/>
<evidence type="ECO:0000256" key="3">
    <source>
        <dbReference type="ARBA" id="ARBA00007792"/>
    </source>
</evidence>
<dbReference type="InterPro" id="IPR033119">
    <property type="entry name" value="GH11_AS_2"/>
</dbReference>
<dbReference type="InterPro" id="IPR013320">
    <property type="entry name" value="ConA-like_dom_sf"/>
</dbReference>
<dbReference type="Proteomes" id="UP000799428">
    <property type="component" value="Unassembled WGS sequence"/>
</dbReference>
<dbReference type="GO" id="GO:0031176">
    <property type="term" value="F:endo-1,4-beta-xylanase activity"/>
    <property type="evidence" value="ECO:0007669"/>
    <property type="project" value="UniProtKB-UniRule"/>
</dbReference>
<evidence type="ECO:0000256" key="1">
    <source>
        <dbReference type="ARBA" id="ARBA00000681"/>
    </source>
</evidence>
<feature type="signal peptide" evidence="12">
    <location>
        <begin position="1"/>
        <end position="19"/>
    </location>
</feature>
<protein>
    <recommendedName>
        <fullName evidence="4 10">Endo-1,4-beta-xylanase</fullName>
        <ecNumber evidence="4 10">3.2.1.8</ecNumber>
    </recommendedName>
</protein>
<dbReference type="PROSITE" id="PS51761">
    <property type="entry name" value="GH11_3"/>
    <property type="match status" value="1"/>
</dbReference>
<dbReference type="Gene3D" id="2.60.120.180">
    <property type="match status" value="1"/>
</dbReference>
<evidence type="ECO:0000256" key="12">
    <source>
        <dbReference type="SAM" id="SignalP"/>
    </source>
</evidence>
<comment type="catalytic activity">
    <reaction evidence="1 10 11">
        <text>Endohydrolysis of (1-&gt;4)-beta-D-xylosidic linkages in xylans.</text>
        <dbReference type="EC" id="3.2.1.8"/>
    </reaction>
</comment>
<keyword evidence="7 10" id="KW-0119">Carbohydrate metabolism</keyword>
<keyword evidence="15" id="KW-1185">Reference proteome</keyword>
<keyword evidence="5 10" id="KW-0858">Xylan degradation</keyword>
<dbReference type="PROSITE" id="PS00777">
    <property type="entry name" value="GH11_2"/>
    <property type="match status" value="1"/>
</dbReference>
<comment type="similarity">
    <text evidence="3 10 11">Belongs to the glycosyl hydrolase 11 (cellulase G) family.</text>
</comment>
<dbReference type="OrthoDB" id="2115822at2759"/>
<evidence type="ECO:0000256" key="8">
    <source>
        <dbReference type="ARBA" id="ARBA00023295"/>
    </source>
</evidence>
<dbReference type="PANTHER" id="PTHR46828">
    <property type="entry name" value="ENDO-1,4-BETA-XYLANASE A-RELATED"/>
    <property type="match status" value="1"/>
</dbReference>
<feature type="chain" id="PRO_5026215169" description="Endo-1,4-beta-xylanase" evidence="12">
    <location>
        <begin position="20"/>
        <end position="225"/>
    </location>
</feature>
<dbReference type="FunFam" id="2.60.120.180:FF:000001">
    <property type="entry name" value="Endo-1,4-beta-xylanase"/>
    <property type="match status" value="1"/>
</dbReference>
<keyword evidence="8 10" id="KW-0326">Glycosidase</keyword>
<dbReference type="PROSITE" id="PS00776">
    <property type="entry name" value="GH11_1"/>
    <property type="match status" value="1"/>
</dbReference>
<dbReference type="AlphaFoldDB" id="A0A6G1K7W1"/>
<name>A0A6G1K7W1_9PLEO</name>
<evidence type="ECO:0000313" key="15">
    <source>
        <dbReference type="Proteomes" id="UP000799428"/>
    </source>
</evidence>
<sequence>MVTLTTLFTALGTAIVALAAPTDIAARSPGTVLDPRAGTPSSTGTNNGFYYSFWTDGGSDVTYTNGAAGQYSVTWKTGGNFVGGKGWMPGSARTINYSGSYSPDGNSYLAIYGWTTNPLIEYYIVENYGTYNPSTGSTSKGSVTSDGSTYAIGVSTRTNAPSIEGTSTFQQYWSVRNSKRTGGSVNTKTHFDAWAKLGMTLGTHNYQIVATEGYFSSGSASITVS</sequence>
<keyword evidence="9 10" id="KW-0624">Polysaccharide degradation</keyword>
<dbReference type="Pfam" id="PF00457">
    <property type="entry name" value="Glyco_hydro_11"/>
    <property type="match status" value="1"/>
</dbReference>
<evidence type="ECO:0000256" key="10">
    <source>
        <dbReference type="PROSITE-ProRule" id="PRU01097"/>
    </source>
</evidence>
<evidence type="ECO:0000256" key="6">
    <source>
        <dbReference type="ARBA" id="ARBA00022801"/>
    </source>
</evidence>
<dbReference type="EMBL" id="MU005771">
    <property type="protein sequence ID" value="KAF2708976.1"/>
    <property type="molecule type" value="Genomic_DNA"/>
</dbReference>
<evidence type="ECO:0000256" key="9">
    <source>
        <dbReference type="ARBA" id="ARBA00023326"/>
    </source>
</evidence>
<dbReference type="PRINTS" id="PR00911">
    <property type="entry name" value="GLHYDRLASE11"/>
</dbReference>
<evidence type="ECO:0000259" key="13">
    <source>
        <dbReference type="PROSITE" id="PS51761"/>
    </source>
</evidence>
<accession>A0A6G1K7W1</accession>